<evidence type="ECO:0000313" key="2">
    <source>
        <dbReference type="Proteomes" id="UP000308760"/>
    </source>
</evidence>
<dbReference type="RefSeq" id="WP_136533391.1">
    <property type="nucleotide sequence ID" value="NZ_STGY01000017.1"/>
</dbReference>
<gene>
    <name evidence="1" type="ORF">FAB82_04710</name>
</gene>
<protein>
    <submittedName>
        <fullName evidence="1">Uncharacterized protein</fullName>
    </submittedName>
</protein>
<evidence type="ECO:0000313" key="1">
    <source>
        <dbReference type="EMBL" id="THV42752.1"/>
    </source>
</evidence>
<accession>A0A4S8QHN5</accession>
<reference evidence="1 2" key="2">
    <citation type="submission" date="2019-05" db="EMBL/GenBank/DDBJ databases">
        <title>Glycomyces buryatensis sp. nov.</title>
        <authorList>
            <person name="Nikitina E."/>
        </authorList>
    </citation>
    <scope>NUCLEOTIDE SEQUENCE [LARGE SCALE GENOMIC DNA]</scope>
    <source>
        <strain evidence="1 2">18</strain>
    </source>
</reference>
<reference evidence="2" key="1">
    <citation type="submission" date="2019-04" db="EMBL/GenBank/DDBJ databases">
        <title>Nocardioides xinjiangensis sp. nov.</title>
        <authorList>
            <person name="Liu S."/>
        </authorList>
    </citation>
    <scope>NUCLEOTIDE SEQUENCE [LARGE SCALE GENOMIC DNA]</scope>
    <source>
        <strain evidence="2">18</strain>
    </source>
</reference>
<dbReference type="EMBL" id="STGY01000017">
    <property type="protein sequence ID" value="THV42752.1"/>
    <property type="molecule type" value="Genomic_DNA"/>
</dbReference>
<dbReference type="AlphaFoldDB" id="A0A4S8QHN5"/>
<comment type="caution">
    <text evidence="1">The sequence shown here is derived from an EMBL/GenBank/DDBJ whole genome shotgun (WGS) entry which is preliminary data.</text>
</comment>
<sequence length="796" mass="86489">MGEITWQQINQTAHLDAIQTAITSWDTYMDQIREQAEALADDVPGTIGEDHFAGEIAESCRSQLSNVAAELQDHLDETGGRIKTILEDAHEGLSECHDDMNELVNDVLDAKFFIDGDDEVDLTDARIEELYEEARTETAKEGDPGTVGKLKVEEERRDKAEPMTERLTTIVETARGHDEDATSALNGITESRVESPPPLGSAWHSEVAQFYVDRATDLLAGGEDGEISSEELDEFNDLLDRNGHIPHFATSLMHGLGAAGLMTGVADIAFEAYRSDDNELSPEQAEEMYERLGATLATATDPNNEPHVYDAWVTDLMNLGGSDVLTSDGSGRSNGYQLLAPMLPNGDFHADFLVPVSEHMLALDGVRDWSEAPPLSAYSGVDGLHGSNPFNYALEALDRNPDAAANFFTGEGTRLADYPHVDLDGLYPVEDPLEHLMEQATDTYSPDGAFISAELFGNALESGATGMPSDTPLDGSVDQRQHLERHVALTERLIEFTGDNPERFEGPDAPLRHLVDNFGDIAINYIADINAGFTSETFDWQGHSPGVSLDFGPYESDGVNDLRQFMQAIGQDPESFGRVMAASEQYIAMELPHAVDTATAAAADGARDGSGDVTYAMEESFESHSRIVTELTNGMFEGFEHGGFAEYSSGVIESVDNELWENMNGREQAVTALNHGIQSAVNFVPGTELLGTAPGAASTAFTDSLRPDMAGYLGSEEDYFKSDIVVHLEDFGRGQLEALQANEAYADDEVIQGLDVDGRAVDLSEGYAERLNISRDASGVPEGLFENGDPIYEEHE</sequence>
<organism evidence="1 2">
    <name type="scientific">Glycomyces buryatensis</name>
    <dbReference type="NCBI Taxonomy" id="2570927"/>
    <lineage>
        <taxon>Bacteria</taxon>
        <taxon>Bacillati</taxon>
        <taxon>Actinomycetota</taxon>
        <taxon>Actinomycetes</taxon>
        <taxon>Glycomycetales</taxon>
        <taxon>Glycomycetaceae</taxon>
        <taxon>Glycomyces</taxon>
    </lineage>
</organism>
<dbReference type="Proteomes" id="UP000308760">
    <property type="component" value="Unassembled WGS sequence"/>
</dbReference>
<proteinExistence type="predicted"/>
<name>A0A4S8QHN5_9ACTN</name>
<keyword evidence="2" id="KW-1185">Reference proteome</keyword>
<dbReference type="OrthoDB" id="3846417at2"/>